<name>A0A101I0Q8_UNCT6</name>
<dbReference type="Gene3D" id="3.40.50.360">
    <property type="match status" value="1"/>
</dbReference>
<comment type="caution">
    <text evidence="1">The sequence shown here is derived from an EMBL/GenBank/DDBJ whole genome shotgun (WGS) entry which is preliminary data.</text>
</comment>
<dbReference type="Proteomes" id="UP000053467">
    <property type="component" value="Unassembled WGS sequence"/>
</dbReference>
<gene>
    <name evidence="1" type="ORF">XE03_1119</name>
</gene>
<evidence type="ECO:0000313" key="2">
    <source>
        <dbReference type="Proteomes" id="UP000053467"/>
    </source>
</evidence>
<protein>
    <submittedName>
        <fullName evidence="1">Flavodoxin/nitric oxide synthase</fullName>
    </submittedName>
</protein>
<dbReference type="SUPFAM" id="SSF52218">
    <property type="entry name" value="Flavoproteins"/>
    <property type="match status" value="1"/>
</dbReference>
<evidence type="ECO:0000313" key="1">
    <source>
        <dbReference type="EMBL" id="KUK86901.1"/>
    </source>
</evidence>
<dbReference type="AlphaFoldDB" id="A0A101I0Q8"/>
<sequence length="179" mass="21012">MMKELIRFLKIFVRKILKENDMNILVVYYSLTNITRSVAEIFKENFSKKHSVTLFELKTDPEFKSNNIKKDFKIVQLPELKGYDIVIVGGPVWAFGADFPILKFLELVENAEEKEFILFVTMAFPFKWMGGIRALSMMEKILKEKDVKVLEKFCINRMFKNVENEAKKVSENILSLIRT</sequence>
<dbReference type="EMBL" id="LGGX01000010">
    <property type="protein sequence ID" value="KUK86901.1"/>
    <property type="molecule type" value="Genomic_DNA"/>
</dbReference>
<proteinExistence type="predicted"/>
<reference evidence="2" key="1">
    <citation type="journal article" date="2015" name="MBio">
        <title>Genome-Resolved Metagenomic Analysis Reveals Roles for Candidate Phyla and Other Microbial Community Members in Biogeochemical Transformations in Oil Reservoirs.</title>
        <authorList>
            <person name="Hu P."/>
            <person name="Tom L."/>
            <person name="Singh A."/>
            <person name="Thomas B.C."/>
            <person name="Baker B.J."/>
            <person name="Piceno Y.M."/>
            <person name="Andersen G.L."/>
            <person name="Banfield J.F."/>
        </authorList>
    </citation>
    <scope>NUCLEOTIDE SEQUENCE [LARGE SCALE GENOMIC DNA]</scope>
</reference>
<organism evidence="1 2">
    <name type="scientific">candidate division TA06 bacterium 34_109</name>
    <dbReference type="NCBI Taxonomy" id="1635277"/>
    <lineage>
        <taxon>Bacteria</taxon>
        <taxon>Bacteria division TA06</taxon>
    </lineage>
</organism>
<dbReference type="InterPro" id="IPR029039">
    <property type="entry name" value="Flavoprotein-like_sf"/>
</dbReference>
<accession>A0A101I0Q8</accession>